<accession>Q2K2M8</accession>
<dbReference type="HOGENOM" id="CLU_2047846_0_0_5"/>
<dbReference type="KEGG" id="ret:RHE_PA00142"/>
<protein>
    <submittedName>
        <fullName evidence="2">Uncharacterized protein</fullName>
    </submittedName>
</protein>
<geneLocation type="plasmid" evidence="2 3">
    <name>p42a</name>
</geneLocation>
<dbReference type="AlphaFoldDB" id="Q2K2M8"/>
<proteinExistence type="predicted"/>
<gene>
    <name evidence="2" type="ordered locus">RHE_PA00142</name>
</gene>
<feature type="compositionally biased region" description="Basic and acidic residues" evidence="1">
    <location>
        <begin position="118"/>
        <end position="134"/>
    </location>
</feature>
<dbReference type="OrthoDB" id="8403887at2"/>
<evidence type="ECO:0000313" key="2">
    <source>
        <dbReference type="EMBL" id="ABC93004.1"/>
    </source>
</evidence>
<dbReference type="EMBL" id="CP000134">
    <property type="protein sequence ID" value="ABC93004.1"/>
    <property type="molecule type" value="Genomic_DNA"/>
</dbReference>
<keyword evidence="2" id="KW-0614">Plasmid</keyword>
<dbReference type="Proteomes" id="UP000001936">
    <property type="component" value="Plasmid p42a"/>
</dbReference>
<organism evidence="2 3">
    <name type="scientific">Rhizobium etli (strain ATCC 51251 / DSM 11541 / JCM 21823 / NBRC 15573 / CFN 42)</name>
    <dbReference type="NCBI Taxonomy" id="347834"/>
    <lineage>
        <taxon>Bacteria</taxon>
        <taxon>Pseudomonadati</taxon>
        <taxon>Pseudomonadota</taxon>
        <taxon>Alphaproteobacteria</taxon>
        <taxon>Hyphomicrobiales</taxon>
        <taxon>Rhizobiaceae</taxon>
        <taxon>Rhizobium/Agrobacterium group</taxon>
        <taxon>Rhizobium</taxon>
    </lineage>
</organism>
<evidence type="ECO:0000256" key="1">
    <source>
        <dbReference type="SAM" id="MobiDB-lite"/>
    </source>
</evidence>
<keyword evidence="3" id="KW-1185">Reference proteome</keyword>
<feature type="region of interest" description="Disordered" evidence="1">
    <location>
        <begin position="45"/>
        <end position="148"/>
    </location>
</feature>
<sequence length="148" mass="16465">MAAFLPVPPQQLFPSGGLLTFTLHGPRFPLAHFFISHLIPIDIQSRASRRFSRRNERQAGERRRKREMNRSQSSPPVAADAQPPPPHPGHSSFAGLSDPLVLRGSNARPQLHPTARSAVRELSSKRMKTREGPAEGRVQSPRRSIPCN</sequence>
<feature type="compositionally biased region" description="Low complexity" evidence="1">
    <location>
        <begin position="71"/>
        <end position="81"/>
    </location>
</feature>
<reference evidence="2 3" key="1">
    <citation type="journal article" date="2006" name="Proc. Natl. Acad. Sci. U.S.A.">
        <title>The partitioned Rhizobium etli genome: genetic and metabolic redundancy in seven interacting replicons.</title>
        <authorList>
            <person name="Gonzalez V."/>
            <person name="Santamaria R.I."/>
            <person name="Bustos P."/>
            <person name="Hernandez-Gonzalez I."/>
            <person name="Medrano-Soto A."/>
            <person name="Moreno-Hagelsieb G."/>
            <person name="Janga S.C."/>
            <person name="Ramirez M.A."/>
            <person name="Jimenez-Jacinto V."/>
            <person name="Collado-Vides J."/>
            <person name="Davila G."/>
        </authorList>
    </citation>
    <scope>NUCLEOTIDE SEQUENCE [LARGE SCALE GENOMIC DNA]</scope>
    <source>
        <strain evidence="3">ATCC 51251 / DSM 11541 / JCM 21823 / NBRC 15573 / CFN 42</strain>
    </source>
</reference>
<name>Q2K2M8_RHIEC</name>
<evidence type="ECO:0000313" key="3">
    <source>
        <dbReference type="Proteomes" id="UP000001936"/>
    </source>
</evidence>